<feature type="compositionally biased region" description="Basic and acidic residues" evidence="2">
    <location>
        <begin position="1"/>
        <end position="12"/>
    </location>
</feature>
<reference evidence="4" key="1">
    <citation type="submission" date="2014-04" db="EMBL/GenBank/DDBJ databases">
        <title>Evolutionary Origins and Diversification of the Mycorrhizal Mutualists.</title>
        <authorList>
            <consortium name="DOE Joint Genome Institute"/>
            <consortium name="Mycorrhizal Genomics Consortium"/>
            <person name="Kohler A."/>
            <person name="Kuo A."/>
            <person name="Nagy L.G."/>
            <person name="Floudas D."/>
            <person name="Copeland A."/>
            <person name="Barry K.W."/>
            <person name="Cichocki N."/>
            <person name="Veneault-Fourrey C."/>
            <person name="LaButti K."/>
            <person name="Lindquist E.A."/>
            <person name="Lipzen A."/>
            <person name="Lundell T."/>
            <person name="Morin E."/>
            <person name="Murat C."/>
            <person name="Riley R."/>
            <person name="Ohm R."/>
            <person name="Sun H."/>
            <person name="Tunlid A."/>
            <person name="Henrissat B."/>
            <person name="Grigoriev I.V."/>
            <person name="Hibbett D.S."/>
            <person name="Martin F."/>
        </authorList>
    </citation>
    <scope>NUCLEOTIDE SEQUENCE [LARGE SCALE GENOMIC DNA]</scope>
    <source>
        <strain evidence="4">FD-334 SS-4</strain>
    </source>
</reference>
<evidence type="ECO:0000256" key="1">
    <source>
        <dbReference type="SAM" id="Coils"/>
    </source>
</evidence>
<name>A0A0D2NVW2_HYPSF</name>
<feature type="region of interest" description="Disordered" evidence="2">
    <location>
        <begin position="1"/>
        <end position="20"/>
    </location>
</feature>
<accession>A0A0D2NVW2</accession>
<gene>
    <name evidence="3" type="ORF">HYPSUDRAFT_210262</name>
</gene>
<evidence type="ECO:0000313" key="3">
    <source>
        <dbReference type="EMBL" id="KJA12660.1"/>
    </source>
</evidence>
<dbReference type="EMBL" id="KN818021">
    <property type="protein sequence ID" value="KJA12660.1"/>
    <property type="molecule type" value="Genomic_DNA"/>
</dbReference>
<proteinExistence type="predicted"/>
<evidence type="ECO:0000256" key="2">
    <source>
        <dbReference type="SAM" id="MobiDB-lite"/>
    </source>
</evidence>
<dbReference type="AlphaFoldDB" id="A0A0D2NVW2"/>
<keyword evidence="1" id="KW-0175">Coiled coil</keyword>
<dbReference type="Proteomes" id="UP000054270">
    <property type="component" value="Unassembled WGS sequence"/>
</dbReference>
<keyword evidence="4" id="KW-1185">Reference proteome</keyword>
<sequence length="302" mass="34573">MATDKAASDAKHAQSAQSLQYQKNSHDFNVLQMRREHTVQLLILKEELNQATEQHNQALIDIDVKNNQVLMDVRAKHEQAENEYKATISNLTLRLESIEEDMRNVEAYWLSEDPICMLRIKLRAVIDRAYEVLYSDVTELEPDKLLHNVKQWITIQLNPPAYKKATCPDIRTADEQKADRDYLDNYRYNACLALLSAKKLDILPQYQALISSNSLKFLTQSSIDLRNQANLNAHTLAEMSELRQFLDRAKTDNVIDSICSPSDLSGIEGTMAFVEFFQTKPKVGKTTTKTTVEFKIVMETTS</sequence>
<evidence type="ECO:0000313" key="4">
    <source>
        <dbReference type="Proteomes" id="UP000054270"/>
    </source>
</evidence>
<protein>
    <submittedName>
        <fullName evidence="3">Uncharacterized protein</fullName>
    </submittedName>
</protein>
<feature type="coiled-coil region" evidence="1">
    <location>
        <begin position="34"/>
        <end position="108"/>
    </location>
</feature>
<organism evidence="3 4">
    <name type="scientific">Hypholoma sublateritium (strain FD-334 SS-4)</name>
    <dbReference type="NCBI Taxonomy" id="945553"/>
    <lineage>
        <taxon>Eukaryota</taxon>
        <taxon>Fungi</taxon>
        <taxon>Dikarya</taxon>
        <taxon>Basidiomycota</taxon>
        <taxon>Agaricomycotina</taxon>
        <taxon>Agaricomycetes</taxon>
        <taxon>Agaricomycetidae</taxon>
        <taxon>Agaricales</taxon>
        <taxon>Agaricineae</taxon>
        <taxon>Strophariaceae</taxon>
        <taxon>Hypholoma</taxon>
    </lineage>
</organism>